<keyword evidence="1" id="KW-1133">Transmembrane helix</keyword>
<dbReference type="EMBL" id="AP025334">
    <property type="protein sequence ID" value="BDD49208.1"/>
    <property type="molecule type" value="Genomic_DNA"/>
</dbReference>
<evidence type="ECO:0000313" key="3">
    <source>
        <dbReference type="Proteomes" id="UP001320460"/>
    </source>
</evidence>
<feature type="transmembrane region" description="Helical" evidence="1">
    <location>
        <begin position="12"/>
        <end position="29"/>
    </location>
</feature>
<protein>
    <submittedName>
        <fullName evidence="2">Uncharacterized protein</fullName>
    </submittedName>
</protein>
<keyword evidence="3" id="KW-1185">Reference proteome</keyword>
<evidence type="ECO:0000256" key="1">
    <source>
        <dbReference type="SAM" id="Phobius"/>
    </source>
</evidence>
<keyword evidence="1" id="KW-0472">Membrane</keyword>
<proteinExistence type="predicted"/>
<accession>A0ABM7VQ90</accession>
<sequence length="58" mass="7143">MKQAFLWFLQSYIYLIPLALIVAGAYIFARFIPDYFGILTFLWLIIVSFFYIKYNRWY</sequence>
<dbReference type="Proteomes" id="UP001320460">
    <property type="component" value="Chromosome"/>
</dbReference>
<organism evidence="2 3">
    <name type="scientific">Phytobacter diazotrophicus</name>
    <dbReference type="NCBI Taxonomy" id="395631"/>
    <lineage>
        <taxon>Bacteria</taxon>
        <taxon>Pseudomonadati</taxon>
        <taxon>Pseudomonadota</taxon>
        <taxon>Gammaproteobacteria</taxon>
        <taxon>Enterobacterales</taxon>
        <taxon>Enterobacteriaceae</taxon>
        <taxon>Phytobacter</taxon>
    </lineage>
</organism>
<keyword evidence="1" id="KW-0812">Transmembrane</keyword>
<name>A0ABM7VQ90_9ENTR</name>
<feature type="transmembrane region" description="Helical" evidence="1">
    <location>
        <begin position="35"/>
        <end position="52"/>
    </location>
</feature>
<evidence type="ECO:0000313" key="2">
    <source>
        <dbReference type="EMBL" id="BDD49208.1"/>
    </source>
</evidence>
<gene>
    <name evidence="2" type="ORF">PDTA9734_06950</name>
</gene>
<reference evidence="2 3" key="1">
    <citation type="submission" date="2021-12" db="EMBL/GenBank/DDBJ databases">
        <title>Complete genome sequence of Phytobacter diazotrophicus TA9734.</title>
        <authorList>
            <person name="Kubota H."/>
            <person name="Nakayama Y."/>
            <person name="Ariyoshi T."/>
        </authorList>
    </citation>
    <scope>NUCLEOTIDE SEQUENCE [LARGE SCALE GENOMIC DNA]</scope>
    <source>
        <strain evidence="2 3">TA9734</strain>
    </source>
</reference>